<dbReference type="GO" id="GO:0005829">
    <property type="term" value="C:cytosol"/>
    <property type="evidence" value="ECO:0007669"/>
    <property type="project" value="TreeGrafter"/>
</dbReference>
<reference evidence="12" key="1">
    <citation type="submission" date="2020-12" db="EMBL/GenBank/DDBJ databases">
        <title>M. sibirica DSM 26468T genome.</title>
        <authorList>
            <person name="Thieme N."/>
            <person name="Rettenmaier R."/>
            <person name="Zverlov V."/>
            <person name="Liebl W."/>
        </authorList>
    </citation>
    <scope>NUCLEOTIDE SEQUENCE</scope>
    <source>
        <strain evidence="12">DSM 26468</strain>
    </source>
</reference>
<comment type="caution">
    <text evidence="12">The sequence shown here is derived from an EMBL/GenBank/DDBJ whole genome shotgun (WGS) entry which is preliminary data.</text>
</comment>
<evidence type="ECO:0000313" key="13">
    <source>
        <dbReference type="Proteomes" id="UP000623269"/>
    </source>
</evidence>
<feature type="modified residue" description="4-aspartylphosphate" evidence="8">
    <location>
        <position position="56"/>
    </location>
</feature>
<dbReference type="GO" id="GO:0000976">
    <property type="term" value="F:transcription cis-regulatory region binding"/>
    <property type="evidence" value="ECO:0007669"/>
    <property type="project" value="TreeGrafter"/>
</dbReference>
<dbReference type="EMBL" id="JAEAGR010000003">
    <property type="protein sequence ID" value="MBH1940150.1"/>
    <property type="molecule type" value="Genomic_DNA"/>
</dbReference>
<dbReference type="InterPro" id="IPR001789">
    <property type="entry name" value="Sig_transdc_resp-reg_receiver"/>
</dbReference>
<feature type="domain" description="Response regulatory" evidence="10">
    <location>
        <begin position="7"/>
        <end position="120"/>
    </location>
</feature>
<accession>A0A8J7KVG9</accession>
<name>A0A8J7KVG9_9FIRM</name>
<dbReference type="InterPro" id="IPR036388">
    <property type="entry name" value="WH-like_DNA-bd_sf"/>
</dbReference>
<dbReference type="FunFam" id="1.10.10.10:FF:000018">
    <property type="entry name" value="DNA-binding response regulator ResD"/>
    <property type="match status" value="1"/>
</dbReference>
<dbReference type="SUPFAM" id="SSF46894">
    <property type="entry name" value="C-terminal effector domain of the bipartite response regulators"/>
    <property type="match status" value="1"/>
</dbReference>
<dbReference type="AlphaFoldDB" id="A0A8J7KVG9"/>
<evidence type="ECO:0000256" key="5">
    <source>
        <dbReference type="ARBA" id="ARBA00023125"/>
    </source>
</evidence>
<organism evidence="12 13">
    <name type="scientific">Mobilitalea sibirica</name>
    <dbReference type="NCBI Taxonomy" id="1462919"/>
    <lineage>
        <taxon>Bacteria</taxon>
        <taxon>Bacillati</taxon>
        <taxon>Bacillota</taxon>
        <taxon>Clostridia</taxon>
        <taxon>Lachnospirales</taxon>
        <taxon>Lachnospiraceae</taxon>
        <taxon>Mobilitalea</taxon>
    </lineage>
</organism>
<dbReference type="FunFam" id="3.40.50.2300:FF:000001">
    <property type="entry name" value="DNA-binding response regulator PhoB"/>
    <property type="match status" value="1"/>
</dbReference>
<keyword evidence="13" id="KW-1185">Reference proteome</keyword>
<evidence type="ECO:0000259" key="11">
    <source>
        <dbReference type="PROSITE" id="PS51755"/>
    </source>
</evidence>
<dbReference type="GO" id="GO:0032993">
    <property type="term" value="C:protein-DNA complex"/>
    <property type="evidence" value="ECO:0007669"/>
    <property type="project" value="TreeGrafter"/>
</dbReference>
<evidence type="ECO:0000256" key="3">
    <source>
        <dbReference type="ARBA" id="ARBA00023012"/>
    </source>
</evidence>
<proteinExistence type="predicted"/>
<dbReference type="InterPro" id="IPR011006">
    <property type="entry name" value="CheY-like_superfamily"/>
</dbReference>
<dbReference type="PROSITE" id="PS50110">
    <property type="entry name" value="RESPONSE_REGULATORY"/>
    <property type="match status" value="1"/>
</dbReference>
<evidence type="ECO:0000313" key="12">
    <source>
        <dbReference type="EMBL" id="MBH1940150.1"/>
    </source>
</evidence>
<keyword evidence="2 8" id="KW-0597">Phosphoprotein</keyword>
<dbReference type="Gene3D" id="6.10.250.690">
    <property type="match status" value="1"/>
</dbReference>
<comment type="function">
    <text evidence="7">May play the central regulatory role in sporulation. It may be an element of the effector pathway responsible for the activation of sporulation genes in response to nutritional stress. Spo0A may act in concert with spo0H (a sigma factor) to control the expression of some genes that are critical to the sporulation process.</text>
</comment>
<dbReference type="Gene3D" id="1.10.10.10">
    <property type="entry name" value="Winged helix-like DNA-binding domain superfamily/Winged helix DNA-binding domain"/>
    <property type="match status" value="1"/>
</dbReference>
<evidence type="ECO:0000256" key="1">
    <source>
        <dbReference type="ARBA" id="ARBA00018672"/>
    </source>
</evidence>
<dbReference type="SMART" id="SM00862">
    <property type="entry name" value="Trans_reg_C"/>
    <property type="match status" value="1"/>
</dbReference>
<dbReference type="Proteomes" id="UP000623269">
    <property type="component" value="Unassembled WGS sequence"/>
</dbReference>
<feature type="domain" description="OmpR/PhoB-type" evidence="11">
    <location>
        <begin position="133"/>
        <end position="232"/>
    </location>
</feature>
<dbReference type="SUPFAM" id="SSF52172">
    <property type="entry name" value="CheY-like"/>
    <property type="match status" value="1"/>
</dbReference>
<gene>
    <name evidence="12" type="ORF">I5677_04480</name>
</gene>
<dbReference type="CDD" id="cd17574">
    <property type="entry name" value="REC_OmpR"/>
    <property type="match status" value="1"/>
</dbReference>
<dbReference type="Pfam" id="PF00486">
    <property type="entry name" value="Trans_reg_C"/>
    <property type="match status" value="1"/>
</dbReference>
<dbReference type="InterPro" id="IPR001867">
    <property type="entry name" value="OmpR/PhoB-type_DNA-bd"/>
</dbReference>
<dbReference type="CDD" id="cd00383">
    <property type="entry name" value="trans_reg_C"/>
    <property type="match status" value="1"/>
</dbReference>
<keyword evidence="6" id="KW-0804">Transcription</keyword>
<sequence>MNQSFKKILVIEDEEKIVSVLKSFLESKGFFVICANNGKQALDLFNSERISLVLLDLMIPELSGEEVCKTLRQKSKVPIIMLTAKSKEEDMLNGLGIGADDYITKPFSLKALYARIEAVMRRAGDTFESENSIKSYKNKDLTIDYDSRIVTKQNVEVKLTPNEYKILATLTKHPNKVFTRDELIASAFGDEFEGFDRTIDSHIKNLRAKIEDDTKNPTYVKTVHGVGYKFGGE</sequence>
<dbReference type="InterPro" id="IPR016032">
    <property type="entry name" value="Sig_transdc_resp-reg_C-effctor"/>
</dbReference>
<dbReference type="InterPro" id="IPR039420">
    <property type="entry name" value="WalR-like"/>
</dbReference>
<evidence type="ECO:0000256" key="8">
    <source>
        <dbReference type="PROSITE-ProRule" id="PRU00169"/>
    </source>
</evidence>
<dbReference type="GO" id="GO:0006355">
    <property type="term" value="P:regulation of DNA-templated transcription"/>
    <property type="evidence" value="ECO:0007669"/>
    <property type="project" value="InterPro"/>
</dbReference>
<dbReference type="SMART" id="SM00448">
    <property type="entry name" value="REC"/>
    <property type="match status" value="1"/>
</dbReference>
<keyword evidence="3" id="KW-0902">Two-component regulatory system</keyword>
<evidence type="ECO:0000256" key="2">
    <source>
        <dbReference type="ARBA" id="ARBA00022553"/>
    </source>
</evidence>
<keyword evidence="4" id="KW-0805">Transcription regulation</keyword>
<dbReference type="GO" id="GO:0000156">
    <property type="term" value="F:phosphorelay response regulator activity"/>
    <property type="evidence" value="ECO:0007669"/>
    <property type="project" value="TreeGrafter"/>
</dbReference>
<dbReference type="RefSeq" id="WP_197660369.1">
    <property type="nucleotide sequence ID" value="NZ_JAEAGR010000003.1"/>
</dbReference>
<evidence type="ECO:0000256" key="4">
    <source>
        <dbReference type="ARBA" id="ARBA00023015"/>
    </source>
</evidence>
<dbReference type="PANTHER" id="PTHR48111:SF73">
    <property type="entry name" value="ALKALINE PHOSPHATASE SYNTHESIS TRANSCRIPTIONAL REGULATORY PROTEIN PHOP"/>
    <property type="match status" value="1"/>
</dbReference>
<evidence type="ECO:0000256" key="6">
    <source>
        <dbReference type="ARBA" id="ARBA00023163"/>
    </source>
</evidence>
<evidence type="ECO:0000256" key="7">
    <source>
        <dbReference type="ARBA" id="ARBA00024867"/>
    </source>
</evidence>
<evidence type="ECO:0000259" key="10">
    <source>
        <dbReference type="PROSITE" id="PS50110"/>
    </source>
</evidence>
<keyword evidence="5 9" id="KW-0238">DNA-binding</keyword>
<protein>
    <recommendedName>
        <fullName evidence="1">Stage 0 sporulation protein A homolog</fullName>
    </recommendedName>
</protein>
<feature type="DNA-binding region" description="OmpR/PhoB-type" evidence="9">
    <location>
        <begin position="133"/>
        <end position="232"/>
    </location>
</feature>
<dbReference type="PANTHER" id="PTHR48111">
    <property type="entry name" value="REGULATOR OF RPOS"/>
    <property type="match status" value="1"/>
</dbReference>
<evidence type="ECO:0000256" key="9">
    <source>
        <dbReference type="PROSITE-ProRule" id="PRU01091"/>
    </source>
</evidence>
<dbReference type="Gene3D" id="3.40.50.2300">
    <property type="match status" value="1"/>
</dbReference>
<dbReference type="Pfam" id="PF00072">
    <property type="entry name" value="Response_reg"/>
    <property type="match status" value="1"/>
</dbReference>
<dbReference type="PROSITE" id="PS51755">
    <property type="entry name" value="OMPR_PHOB"/>
    <property type="match status" value="1"/>
</dbReference>